<dbReference type="PANTHER" id="PTHR31390">
    <property type="entry name" value="EXPRESSED PROTEIN"/>
    <property type="match status" value="1"/>
</dbReference>
<protein>
    <submittedName>
        <fullName evidence="1">Uncharacterized protein</fullName>
    </submittedName>
</protein>
<dbReference type="Pfam" id="PF12043">
    <property type="entry name" value="DUF3527"/>
    <property type="match status" value="1"/>
</dbReference>
<keyword evidence="2" id="KW-1185">Reference proteome</keyword>
<reference evidence="1" key="1">
    <citation type="submission" date="2023-05" db="EMBL/GenBank/DDBJ databases">
        <authorList>
            <person name="Huff M."/>
        </authorList>
    </citation>
    <scope>NUCLEOTIDE SEQUENCE</scope>
</reference>
<evidence type="ECO:0000313" key="2">
    <source>
        <dbReference type="Proteomes" id="UP000834106"/>
    </source>
</evidence>
<dbReference type="EMBL" id="OU503051">
    <property type="protein sequence ID" value="CAI9778854.1"/>
    <property type="molecule type" value="Genomic_DNA"/>
</dbReference>
<evidence type="ECO:0000313" key="1">
    <source>
        <dbReference type="EMBL" id="CAI9778854.1"/>
    </source>
</evidence>
<accession>A0AAD2E6B1</accession>
<sequence>MENISIHLGKDDQNDEVSVACASENLESANENILSKTCVRKIEPEHALLLNVRRSRTSGNCSEKFLLRNVHGLHSKIPMHIVSFDEKYVLRCLEMIRTYALRAAVQSFSSKVDILSDTNRSSYEMARLGTQFPFVVGTENIAVRSTRDWIISKVTGSKSMMNILKSPLLHQFGTLDSNVNFGRSILDSSRPVCSDSVTSSSLLHKIQKEVTVLDHGYGSACAHKRHTSLSSTNSTCSDQTSSSVSSAMYHGMLQIIWKDGLPHHVFSIDDKEVYVASLFKAESPEDKVLDYVYAFHSSKNGYKECDIREHELELLGRMRVSTSITLCSNNSEIRETRFVLFGFNGNPIGETQASSNALGKNKRLTRKVVNAFRSKQRSSSKFEGTSAIFEDTSWEPPRGLQKSLDPDDGSAENQYVANLELAAIVVRDHICSTRKEAALGGWGLKFLKKSGNNQCLETSIPSEICPRNSGECSTSTNILIPAGFHGGPRTRNGGPSTLIDRWISGGCCDCGGWDIGCPLTVLNVTSSGTDASFQLENSEECKSYNFFIQGSKQNTPIMKMLNIHDGLHYIHFQSTLSTLQSFAIAAAIIHSRSPALPSKMYKS</sequence>
<organism evidence="1 2">
    <name type="scientific">Fraxinus pennsylvanica</name>
    <dbReference type="NCBI Taxonomy" id="56036"/>
    <lineage>
        <taxon>Eukaryota</taxon>
        <taxon>Viridiplantae</taxon>
        <taxon>Streptophyta</taxon>
        <taxon>Embryophyta</taxon>
        <taxon>Tracheophyta</taxon>
        <taxon>Spermatophyta</taxon>
        <taxon>Magnoliopsida</taxon>
        <taxon>eudicotyledons</taxon>
        <taxon>Gunneridae</taxon>
        <taxon>Pentapetalae</taxon>
        <taxon>asterids</taxon>
        <taxon>lamiids</taxon>
        <taxon>Lamiales</taxon>
        <taxon>Oleaceae</taxon>
        <taxon>Oleeae</taxon>
        <taxon>Fraxinus</taxon>
    </lineage>
</organism>
<dbReference type="Proteomes" id="UP000834106">
    <property type="component" value="Chromosome 16"/>
</dbReference>
<dbReference type="InterPro" id="IPR021916">
    <property type="entry name" value="DUF3527"/>
</dbReference>
<dbReference type="PANTHER" id="PTHR31390:SF2">
    <property type="entry name" value="EXPRESSED PROTEIN"/>
    <property type="match status" value="1"/>
</dbReference>
<proteinExistence type="predicted"/>
<name>A0AAD2E6B1_9LAMI</name>
<dbReference type="AlphaFoldDB" id="A0AAD2E6B1"/>
<gene>
    <name evidence="1" type="ORF">FPE_LOCUS26284</name>
</gene>